<protein>
    <submittedName>
        <fullName evidence="2">TadE/TadG family type IV pilus assembly protein</fullName>
    </submittedName>
</protein>
<comment type="caution">
    <text evidence="2">The sequence shown here is derived from an EMBL/GenBank/DDBJ whole genome shotgun (WGS) entry which is preliminary data.</text>
</comment>
<keyword evidence="1" id="KW-1133">Transmembrane helix</keyword>
<keyword evidence="3" id="KW-1185">Reference proteome</keyword>
<reference evidence="3" key="1">
    <citation type="journal article" date="2019" name="Int. J. Syst. Evol. Microbiol.">
        <title>The Global Catalogue of Microorganisms (GCM) 10K type strain sequencing project: providing services to taxonomists for standard genome sequencing and annotation.</title>
        <authorList>
            <consortium name="The Broad Institute Genomics Platform"/>
            <consortium name="The Broad Institute Genome Sequencing Center for Infectious Disease"/>
            <person name="Wu L."/>
            <person name="Ma J."/>
        </authorList>
    </citation>
    <scope>NUCLEOTIDE SEQUENCE [LARGE SCALE GENOMIC DNA]</scope>
    <source>
        <strain evidence="3">JCM 17839</strain>
    </source>
</reference>
<keyword evidence="1" id="KW-0812">Transmembrane</keyword>
<evidence type="ECO:0000313" key="2">
    <source>
        <dbReference type="EMBL" id="GAA4484702.1"/>
    </source>
</evidence>
<name>A0ABP8PE49_9MICO</name>
<dbReference type="EMBL" id="BAABGP010000012">
    <property type="protein sequence ID" value="GAA4484702.1"/>
    <property type="molecule type" value="Genomic_DNA"/>
</dbReference>
<dbReference type="Proteomes" id="UP001500731">
    <property type="component" value="Unassembled WGS sequence"/>
</dbReference>
<sequence length="138" mass="15029">MGTRQQQERQRRLLQRLLDNQGWAGTPVMIIGILFLLLIGFQATLWLNGKNVAEAARQSGYTVARAYESNDDAGVAAAQQLLDELRGSLRDAKITITRTADTVTVTVTGRVATVMPGVELPPVTSTLTGPVERWVPAQ</sequence>
<accession>A0ABP8PE49</accession>
<gene>
    <name evidence="2" type="ORF">GCM10023171_17980</name>
</gene>
<feature type="transmembrane region" description="Helical" evidence="1">
    <location>
        <begin position="21"/>
        <end position="47"/>
    </location>
</feature>
<evidence type="ECO:0000313" key="3">
    <source>
        <dbReference type="Proteomes" id="UP001500731"/>
    </source>
</evidence>
<keyword evidence="1" id="KW-0472">Membrane</keyword>
<evidence type="ECO:0000256" key="1">
    <source>
        <dbReference type="SAM" id="Phobius"/>
    </source>
</evidence>
<proteinExistence type="predicted"/>
<organism evidence="2 3">
    <name type="scientific">Microbacterium panaciterrae</name>
    <dbReference type="NCBI Taxonomy" id="985759"/>
    <lineage>
        <taxon>Bacteria</taxon>
        <taxon>Bacillati</taxon>
        <taxon>Actinomycetota</taxon>
        <taxon>Actinomycetes</taxon>
        <taxon>Micrococcales</taxon>
        <taxon>Microbacteriaceae</taxon>
        <taxon>Microbacterium</taxon>
    </lineage>
</organism>